<evidence type="ECO:0000256" key="1">
    <source>
        <dbReference type="SAM" id="MobiDB-lite"/>
    </source>
</evidence>
<reference evidence="3 4" key="1">
    <citation type="journal article" date="2019" name="Sci. Rep.">
        <title>Orb-weaving spider Araneus ventricosus genome elucidates the spidroin gene catalogue.</title>
        <authorList>
            <person name="Kono N."/>
            <person name="Nakamura H."/>
            <person name="Ohtoshi R."/>
            <person name="Moran D.A.P."/>
            <person name="Shinohara A."/>
            <person name="Yoshida Y."/>
            <person name="Fujiwara M."/>
            <person name="Mori M."/>
            <person name="Tomita M."/>
            <person name="Arakawa K."/>
        </authorList>
    </citation>
    <scope>NUCLEOTIDE SEQUENCE [LARGE SCALE GENOMIC DNA]</scope>
</reference>
<evidence type="ECO:0000313" key="3">
    <source>
        <dbReference type="EMBL" id="GBN90456.1"/>
    </source>
</evidence>
<name>A0A4Y2SSR4_ARAVE</name>
<feature type="region of interest" description="Disordered" evidence="1">
    <location>
        <begin position="33"/>
        <end position="55"/>
    </location>
</feature>
<keyword evidence="4" id="KW-1185">Reference proteome</keyword>
<dbReference type="Proteomes" id="UP000499080">
    <property type="component" value="Unassembled WGS sequence"/>
</dbReference>
<comment type="caution">
    <text evidence="3">The sequence shown here is derived from an EMBL/GenBank/DDBJ whole genome shotgun (WGS) entry which is preliminary data.</text>
</comment>
<protein>
    <submittedName>
        <fullName evidence="3">Uncharacterized protein</fullName>
    </submittedName>
</protein>
<feature type="compositionally biased region" description="Basic and acidic residues" evidence="1">
    <location>
        <begin position="43"/>
        <end position="55"/>
    </location>
</feature>
<organism evidence="3 4">
    <name type="scientific">Araneus ventricosus</name>
    <name type="common">Orbweaver spider</name>
    <name type="synonym">Epeira ventricosa</name>
    <dbReference type="NCBI Taxonomy" id="182803"/>
    <lineage>
        <taxon>Eukaryota</taxon>
        <taxon>Metazoa</taxon>
        <taxon>Ecdysozoa</taxon>
        <taxon>Arthropoda</taxon>
        <taxon>Chelicerata</taxon>
        <taxon>Arachnida</taxon>
        <taxon>Araneae</taxon>
        <taxon>Araneomorphae</taxon>
        <taxon>Entelegynae</taxon>
        <taxon>Araneoidea</taxon>
        <taxon>Araneidae</taxon>
        <taxon>Araneus</taxon>
    </lineage>
</organism>
<proteinExistence type="predicted"/>
<dbReference type="AlphaFoldDB" id="A0A4Y2SSR4"/>
<dbReference type="EMBL" id="BGPR01023329">
    <property type="protein sequence ID" value="GBN90440.1"/>
    <property type="molecule type" value="Genomic_DNA"/>
</dbReference>
<dbReference type="EMBL" id="BGPR01023345">
    <property type="protein sequence ID" value="GBN90456.1"/>
    <property type="molecule type" value="Genomic_DNA"/>
</dbReference>
<dbReference type="OrthoDB" id="6457353at2759"/>
<evidence type="ECO:0000313" key="2">
    <source>
        <dbReference type="EMBL" id="GBN90440.1"/>
    </source>
</evidence>
<evidence type="ECO:0000313" key="4">
    <source>
        <dbReference type="Proteomes" id="UP000499080"/>
    </source>
</evidence>
<gene>
    <name evidence="3" type="ORF">AVEN_203545_1</name>
    <name evidence="2" type="ORF">AVEN_203555_1</name>
</gene>
<accession>A0A4Y2SSR4</accession>
<sequence>MSGDQEDALCSQILRAPLPPELFYILSGVIAEMEDPPGGGKGKRGEDSGKDGGAVHRESDGLFCILNDPKQRNGGEMTLFEEGFSPRPDFSAARAPEFSLDFPRCFINSDAEG</sequence>